<name>A0ABR1TLY0_9PEZI</name>
<dbReference type="EMBL" id="JAQQWM010000009">
    <property type="protein sequence ID" value="KAK8047654.1"/>
    <property type="molecule type" value="Genomic_DNA"/>
</dbReference>
<protein>
    <submittedName>
        <fullName evidence="2">Uncharacterized protein</fullName>
    </submittedName>
</protein>
<sequence length="203" mass="20431">MNAIAYLESHTLGRGLNAAIKKGQFPFLASGRSKEIAETDADRARRRTRLLTRASAASAVTHRIATPRPPGLFAGLGATVPSATAYVLVVAVSPVAIAPAVPASLAVPAAAPRSAASPFWPGISVPVTISIPPVVSPRLSPAAVSLAIAILITPVAVYGPISVASVALAISRAITIDFLRRTAAFDVGGAVTGAASLVQSGNG</sequence>
<keyword evidence="3" id="KW-1185">Reference proteome</keyword>
<evidence type="ECO:0000313" key="2">
    <source>
        <dbReference type="EMBL" id="KAK8047654.1"/>
    </source>
</evidence>
<keyword evidence="1" id="KW-0472">Membrane</keyword>
<feature type="transmembrane region" description="Helical" evidence="1">
    <location>
        <begin position="142"/>
        <end position="170"/>
    </location>
</feature>
<gene>
    <name evidence="2" type="ORF">PG996_015718</name>
</gene>
<keyword evidence="1" id="KW-0812">Transmembrane</keyword>
<feature type="transmembrane region" description="Helical" evidence="1">
    <location>
        <begin position="72"/>
        <end position="97"/>
    </location>
</feature>
<accession>A0ABR1TLY0</accession>
<proteinExistence type="predicted"/>
<evidence type="ECO:0000256" key="1">
    <source>
        <dbReference type="SAM" id="Phobius"/>
    </source>
</evidence>
<organism evidence="2 3">
    <name type="scientific">Apiospora saccharicola</name>
    <dbReference type="NCBI Taxonomy" id="335842"/>
    <lineage>
        <taxon>Eukaryota</taxon>
        <taxon>Fungi</taxon>
        <taxon>Dikarya</taxon>
        <taxon>Ascomycota</taxon>
        <taxon>Pezizomycotina</taxon>
        <taxon>Sordariomycetes</taxon>
        <taxon>Xylariomycetidae</taxon>
        <taxon>Amphisphaeriales</taxon>
        <taxon>Apiosporaceae</taxon>
        <taxon>Apiospora</taxon>
    </lineage>
</organism>
<comment type="caution">
    <text evidence="2">The sequence shown here is derived from an EMBL/GenBank/DDBJ whole genome shotgun (WGS) entry which is preliminary data.</text>
</comment>
<evidence type="ECO:0000313" key="3">
    <source>
        <dbReference type="Proteomes" id="UP001446871"/>
    </source>
</evidence>
<keyword evidence="1" id="KW-1133">Transmembrane helix</keyword>
<reference evidence="2 3" key="1">
    <citation type="submission" date="2023-01" db="EMBL/GenBank/DDBJ databases">
        <title>Analysis of 21 Apiospora genomes using comparative genomics revels a genus with tremendous synthesis potential of carbohydrate active enzymes and secondary metabolites.</title>
        <authorList>
            <person name="Sorensen T."/>
        </authorList>
    </citation>
    <scope>NUCLEOTIDE SEQUENCE [LARGE SCALE GENOMIC DNA]</scope>
    <source>
        <strain evidence="2 3">CBS 83171</strain>
    </source>
</reference>
<dbReference type="Proteomes" id="UP001446871">
    <property type="component" value="Unassembled WGS sequence"/>
</dbReference>